<dbReference type="Pfam" id="PF22725">
    <property type="entry name" value="GFO_IDH_MocA_C3"/>
    <property type="match status" value="1"/>
</dbReference>
<dbReference type="Proteomes" id="UP001204798">
    <property type="component" value="Unassembled WGS sequence"/>
</dbReference>
<dbReference type="SUPFAM" id="SSF55347">
    <property type="entry name" value="Glyceraldehyde-3-phosphate dehydrogenase-like, C-terminal domain"/>
    <property type="match status" value="1"/>
</dbReference>
<dbReference type="InterPro" id="IPR036291">
    <property type="entry name" value="NAD(P)-bd_dom_sf"/>
</dbReference>
<comment type="caution">
    <text evidence="3">The sequence shown here is derived from an EMBL/GenBank/DDBJ whole genome shotgun (WGS) entry which is preliminary data.</text>
</comment>
<protein>
    <submittedName>
        <fullName evidence="3">Dehydrogenase</fullName>
    </submittedName>
</protein>
<keyword evidence="4" id="KW-1185">Reference proteome</keyword>
<proteinExistence type="predicted"/>
<sequence length="337" mass="37464">MSRKVRLGFIGAGSITGMHLRNLREVKEAKIVAFSDPNVDSAKRWAQESGLAVKEGKTVFADWQEMLDRVDLDAVIILSPHSFHCEQIVTALERGLHVLTEKPMVVKVSEAKKVIETMRKTGKVVVVSYQRRFMPQFRFIREQIVKGNLGELNFIEAFVGQGWQRGTASTWRQDLKLSGGGFLMDTGSHIVDITLWIARSKPVQVTATITNNGAPVEINDIVGIQFADGKIASVVTVGSAISFFEHHTFVCEEGVLRYEYGKVIVGRRLPDKPWGAEWKEVEQSEMPPASNPNRHFIDVVLGRAENESPPEDALKVIAVTEAAYKSAKLGQAVKVRL</sequence>
<dbReference type="Pfam" id="PF01408">
    <property type="entry name" value="GFO_IDH_MocA"/>
    <property type="match status" value="1"/>
</dbReference>
<dbReference type="InterPro" id="IPR000683">
    <property type="entry name" value="Gfo/Idh/MocA-like_OxRdtase_N"/>
</dbReference>
<dbReference type="Gene3D" id="3.40.50.720">
    <property type="entry name" value="NAD(P)-binding Rossmann-like Domain"/>
    <property type="match status" value="1"/>
</dbReference>
<gene>
    <name evidence="3" type="ORF">M2350_003176</name>
</gene>
<dbReference type="Gene3D" id="3.30.360.10">
    <property type="entry name" value="Dihydrodipicolinate Reductase, domain 2"/>
    <property type="match status" value="1"/>
</dbReference>
<evidence type="ECO:0000259" key="2">
    <source>
        <dbReference type="Pfam" id="PF22725"/>
    </source>
</evidence>
<dbReference type="RefSeq" id="WP_259100843.1">
    <property type="nucleotide sequence ID" value="NZ_CP130454.1"/>
</dbReference>
<dbReference type="PANTHER" id="PTHR43377:SF1">
    <property type="entry name" value="BILIVERDIN REDUCTASE A"/>
    <property type="match status" value="1"/>
</dbReference>
<dbReference type="InterPro" id="IPR055170">
    <property type="entry name" value="GFO_IDH_MocA-like_dom"/>
</dbReference>
<dbReference type="EMBL" id="JANUCP010000006">
    <property type="protein sequence ID" value="MCS3920741.1"/>
    <property type="molecule type" value="Genomic_DNA"/>
</dbReference>
<evidence type="ECO:0000313" key="3">
    <source>
        <dbReference type="EMBL" id="MCS3920741.1"/>
    </source>
</evidence>
<name>A0ABT2ETI0_9BACT</name>
<dbReference type="InterPro" id="IPR051450">
    <property type="entry name" value="Gfo/Idh/MocA_Oxidoreductases"/>
</dbReference>
<accession>A0ABT2ETI0</accession>
<organism evidence="3 4">
    <name type="scientific">Candidatus Fervidibacter sacchari</name>
    <dbReference type="NCBI Taxonomy" id="1448929"/>
    <lineage>
        <taxon>Bacteria</taxon>
        <taxon>Candidatus Fervidibacterota</taxon>
        <taxon>Candidatus Fervidibacter</taxon>
    </lineage>
</organism>
<feature type="domain" description="GFO/IDH/MocA-like oxidoreductase" evidence="2">
    <location>
        <begin position="137"/>
        <end position="254"/>
    </location>
</feature>
<dbReference type="SUPFAM" id="SSF51735">
    <property type="entry name" value="NAD(P)-binding Rossmann-fold domains"/>
    <property type="match status" value="1"/>
</dbReference>
<feature type="domain" description="Gfo/Idh/MocA-like oxidoreductase N-terminal" evidence="1">
    <location>
        <begin position="6"/>
        <end position="129"/>
    </location>
</feature>
<evidence type="ECO:0000259" key="1">
    <source>
        <dbReference type="Pfam" id="PF01408"/>
    </source>
</evidence>
<evidence type="ECO:0000313" key="4">
    <source>
        <dbReference type="Proteomes" id="UP001204798"/>
    </source>
</evidence>
<reference evidence="3 4" key="1">
    <citation type="submission" date="2022-08" db="EMBL/GenBank/DDBJ databases">
        <title>Bacterial and archaeal communities from various locations to study Microbial Dark Matter (Phase II).</title>
        <authorList>
            <person name="Stepanauskas R."/>
        </authorList>
    </citation>
    <scope>NUCLEOTIDE SEQUENCE [LARGE SCALE GENOMIC DNA]</scope>
    <source>
        <strain evidence="3 4">PD1</strain>
    </source>
</reference>
<dbReference type="PANTHER" id="PTHR43377">
    <property type="entry name" value="BILIVERDIN REDUCTASE A"/>
    <property type="match status" value="1"/>
</dbReference>